<comment type="caution">
    <text evidence="1">The sequence shown here is derived from an EMBL/GenBank/DDBJ whole genome shotgun (WGS) entry which is preliminary data.</text>
</comment>
<protein>
    <recommendedName>
        <fullName evidence="3">F5/8 type C domain-containing protein</fullName>
    </recommendedName>
</protein>
<evidence type="ECO:0000313" key="2">
    <source>
        <dbReference type="Proteomes" id="UP000644507"/>
    </source>
</evidence>
<organism evidence="1 2">
    <name type="scientific">Roseibacillus persicicus</name>
    <dbReference type="NCBI Taxonomy" id="454148"/>
    <lineage>
        <taxon>Bacteria</taxon>
        <taxon>Pseudomonadati</taxon>
        <taxon>Verrucomicrobiota</taxon>
        <taxon>Verrucomicrobiia</taxon>
        <taxon>Verrucomicrobiales</taxon>
        <taxon>Verrucomicrobiaceae</taxon>
        <taxon>Roseibacillus</taxon>
    </lineage>
</organism>
<reference evidence="1" key="1">
    <citation type="journal article" date="2014" name="Int. J. Syst. Evol. Microbiol.">
        <title>Complete genome sequence of Corynebacterium casei LMG S-19264T (=DSM 44701T), isolated from a smear-ripened cheese.</title>
        <authorList>
            <consortium name="US DOE Joint Genome Institute (JGI-PGF)"/>
            <person name="Walter F."/>
            <person name="Albersmeier A."/>
            <person name="Kalinowski J."/>
            <person name="Ruckert C."/>
        </authorList>
    </citation>
    <scope>NUCLEOTIDE SEQUENCE</scope>
    <source>
        <strain evidence="1">KCTC 12988</strain>
    </source>
</reference>
<accession>A0A918TIC8</accession>
<evidence type="ECO:0000313" key="1">
    <source>
        <dbReference type="EMBL" id="GHC50483.1"/>
    </source>
</evidence>
<gene>
    <name evidence="1" type="ORF">GCM10007100_15770</name>
</gene>
<reference evidence="1" key="2">
    <citation type="submission" date="2020-09" db="EMBL/GenBank/DDBJ databases">
        <authorList>
            <person name="Sun Q."/>
            <person name="Kim S."/>
        </authorList>
    </citation>
    <scope>NUCLEOTIDE SEQUENCE</scope>
    <source>
        <strain evidence="1">KCTC 12988</strain>
    </source>
</reference>
<keyword evidence="2" id="KW-1185">Reference proteome</keyword>
<dbReference type="Proteomes" id="UP000644507">
    <property type="component" value="Unassembled WGS sequence"/>
</dbReference>
<name>A0A918TIC8_9BACT</name>
<proteinExistence type="predicted"/>
<sequence length="213" mass="23452">MSESSPHATSAKVWKGLAVAGGLYLCWFYFDQRVVRLEEEIAGLREEVKVLAPLSNVMRGYRPDSSASSNDYLPQQATGPANVPEFGQDHPLAWCPATQDGGEEWLELHFGEPVLAKEIRLHLNLNPGAVRQILGGSEEGELSELWLGDFGTEPEPLISLKSPIPLVRVRFNLDTTRVEGWNQVDAVALIDESGAVHWARKARASSSWGNSPH</sequence>
<dbReference type="AlphaFoldDB" id="A0A918TIC8"/>
<dbReference type="RefSeq" id="WP_189569354.1">
    <property type="nucleotide sequence ID" value="NZ_BMXI01000005.1"/>
</dbReference>
<evidence type="ECO:0008006" key="3">
    <source>
        <dbReference type="Google" id="ProtNLM"/>
    </source>
</evidence>
<dbReference type="EMBL" id="BMXI01000005">
    <property type="protein sequence ID" value="GHC50483.1"/>
    <property type="molecule type" value="Genomic_DNA"/>
</dbReference>